<dbReference type="Proteomes" id="UP000015241">
    <property type="component" value="Unassembled WGS sequence"/>
</dbReference>
<dbReference type="EMBL" id="KE504233">
    <property type="protein sequence ID" value="EPS94435.1"/>
    <property type="molecule type" value="Genomic_DNA"/>
</dbReference>
<dbReference type="STRING" id="743788.S8EXX7"/>
<evidence type="ECO:0000313" key="3">
    <source>
        <dbReference type="Proteomes" id="UP000015241"/>
    </source>
</evidence>
<dbReference type="HOGENOM" id="CLU_1315443_0_0_1"/>
<evidence type="ECO:0000256" key="1">
    <source>
        <dbReference type="SAM" id="MobiDB-lite"/>
    </source>
</evidence>
<dbReference type="AlphaFoldDB" id="S8EXX7"/>
<proteinExistence type="predicted"/>
<evidence type="ECO:0000313" key="2">
    <source>
        <dbReference type="EMBL" id="EPS94435.1"/>
    </source>
</evidence>
<dbReference type="InParanoid" id="S8EXX7"/>
<keyword evidence="3" id="KW-1185">Reference proteome</keyword>
<reference evidence="2 3" key="1">
    <citation type="journal article" date="2012" name="Science">
        <title>The Paleozoic origin of enzymatic lignin decomposition reconstructed from 31 fungal genomes.</title>
        <authorList>
            <person name="Floudas D."/>
            <person name="Binder M."/>
            <person name="Riley R."/>
            <person name="Barry K."/>
            <person name="Blanchette R.A."/>
            <person name="Henrissat B."/>
            <person name="Martinez A.T."/>
            <person name="Otillar R."/>
            <person name="Spatafora J.W."/>
            <person name="Yadav J.S."/>
            <person name="Aerts A."/>
            <person name="Benoit I."/>
            <person name="Boyd A."/>
            <person name="Carlson A."/>
            <person name="Copeland A."/>
            <person name="Coutinho P.M."/>
            <person name="de Vries R.P."/>
            <person name="Ferreira P."/>
            <person name="Findley K."/>
            <person name="Foster B."/>
            <person name="Gaskell J."/>
            <person name="Glotzer D."/>
            <person name="Gorecki P."/>
            <person name="Heitman J."/>
            <person name="Hesse C."/>
            <person name="Hori C."/>
            <person name="Igarashi K."/>
            <person name="Jurgens J.A."/>
            <person name="Kallen N."/>
            <person name="Kersten P."/>
            <person name="Kohler A."/>
            <person name="Kuees U."/>
            <person name="Kumar T.K.A."/>
            <person name="Kuo A."/>
            <person name="LaButti K."/>
            <person name="Larrondo L.F."/>
            <person name="Lindquist E."/>
            <person name="Ling A."/>
            <person name="Lombard V."/>
            <person name="Lucas S."/>
            <person name="Lundell T."/>
            <person name="Martin R."/>
            <person name="McLaughlin D.J."/>
            <person name="Morgenstern I."/>
            <person name="Morin E."/>
            <person name="Murat C."/>
            <person name="Nagy L.G."/>
            <person name="Nolan M."/>
            <person name="Ohm R.A."/>
            <person name="Patyshakuliyeva A."/>
            <person name="Rokas A."/>
            <person name="Ruiz-Duenas F.J."/>
            <person name="Sabat G."/>
            <person name="Salamov A."/>
            <person name="Samejima M."/>
            <person name="Schmutz J."/>
            <person name="Slot J.C."/>
            <person name="St John F."/>
            <person name="Stenlid J."/>
            <person name="Sun H."/>
            <person name="Sun S."/>
            <person name="Syed K."/>
            <person name="Tsang A."/>
            <person name="Wiebenga A."/>
            <person name="Young D."/>
            <person name="Pisabarro A."/>
            <person name="Eastwood D.C."/>
            <person name="Martin F."/>
            <person name="Cullen D."/>
            <person name="Grigoriev I.V."/>
            <person name="Hibbett D.S."/>
        </authorList>
    </citation>
    <scope>NUCLEOTIDE SEQUENCE</scope>
    <source>
        <strain evidence="3">FP-58527</strain>
    </source>
</reference>
<accession>S8EXX7</accession>
<gene>
    <name evidence="2" type="ORF">FOMPIDRAFT_99907</name>
</gene>
<feature type="region of interest" description="Disordered" evidence="1">
    <location>
        <begin position="51"/>
        <end position="73"/>
    </location>
</feature>
<organism evidence="2 3">
    <name type="scientific">Fomitopsis schrenkii</name>
    <name type="common">Brown rot fungus</name>
    <dbReference type="NCBI Taxonomy" id="2126942"/>
    <lineage>
        <taxon>Eukaryota</taxon>
        <taxon>Fungi</taxon>
        <taxon>Dikarya</taxon>
        <taxon>Basidiomycota</taxon>
        <taxon>Agaricomycotina</taxon>
        <taxon>Agaricomycetes</taxon>
        <taxon>Polyporales</taxon>
        <taxon>Fomitopsis</taxon>
    </lineage>
</organism>
<sequence>MKGRVEGEKRWTKSDAIGKGSQLIWDVGCREEEEEPPSPGKILGVLTARSAHDVDTSRQRGMRPSLMPPHAFTNKTKSWTQTTVATGVWTWEAAAFTGGQAVQPLRVFDECIGPERRRLRAEPRRRARRTEAAEYTIALRDHQRAYILLKPSLPLTAASVPLKIARCHLHTGSHTFSAMREALAVTPGVADALRPKKRVVVIEYGVAAY</sequence>
<name>S8EXX7_FOMSC</name>
<protein>
    <submittedName>
        <fullName evidence="2">Uncharacterized protein</fullName>
    </submittedName>
</protein>